<dbReference type="InterPro" id="IPR043502">
    <property type="entry name" value="DNA/RNA_pol_sf"/>
</dbReference>
<name>A0A8T3A2Z7_DENNO</name>
<reference evidence="2" key="1">
    <citation type="journal article" date="2022" name="Front. Genet.">
        <title>Chromosome-Scale Assembly of the Dendrobium nobile Genome Provides Insights Into the Molecular Mechanism of the Biosynthesis of the Medicinal Active Ingredient of Dendrobium.</title>
        <authorList>
            <person name="Xu Q."/>
            <person name="Niu S.-C."/>
            <person name="Li K.-L."/>
            <person name="Zheng P.-J."/>
            <person name="Zhang X.-J."/>
            <person name="Jia Y."/>
            <person name="Liu Y."/>
            <person name="Niu Y.-X."/>
            <person name="Yu L.-H."/>
            <person name="Chen D.-F."/>
            <person name="Zhang G.-Q."/>
        </authorList>
    </citation>
    <scope>NUCLEOTIDE SEQUENCE</scope>
    <source>
        <tissue evidence="2">Leaf</tissue>
    </source>
</reference>
<protein>
    <recommendedName>
        <fullName evidence="1">Reverse transcriptase Ty1/copia-type domain-containing protein</fullName>
    </recommendedName>
</protein>
<dbReference type="AlphaFoldDB" id="A0A8T3A2Z7"/>
<dbReference type="EMBL" id="JAGYWB010000019">
    <property type="protein sequence ID" value="KAI0488472.1"/>
    <property type="molecule type" value="Genomic_DNA"/>
</dbReference>
<dbReference type="Proteomes" id="UP000829196">
    <property type="component" value="Unassembled WGS sequence"/>
</dbReference>
<keyword evidence="3" id="KW-1185">Reference proteome</keyword>
<evidence type="ECO:0000313" key="2">
    <source>
        <dbReference type="EMBL" id="KAI0488472.1"/>
    </source>
</evidence>
<gene>
    <name evidence="2" type="ORF">KFK09_028305</name>
</gene>
<dbReference type="SUPFAM" id="SSF56672">
    <property type="entry name" value="DNA/RNA polymerases"/>
    <property type="match status" value="1"/>
</dbReference>
<comment type="caution">
    <text evidence="2">The sequence shown here is derived from an EMBL/GenBank/DDBJ whole genome shotgun (WGS) entry which is preliminary data.</text>
</comment>
<proteinExistence type="predicted"/>
<dbReference type="OrthoDB" id="1919845at2759"/>
<sequence>MLQMHSFTKASGNGYMVQPKGFEDSTHPNHVCLLIKAIYGFKQASRQWYNTFTSYLVSLGFEHSKSDSSLLILKQMQANIFLLIYVDDILITWDTQDAIKKLLDQLNLKFAMKHLSEAHSFLGTQIKHQGPQYFLSQEQYAYSIIQQANLIKCNSVSNPTCTKLATIFQDNSVISDPSTYRKLT</sequence>
<organism evidence="2 3">
    <name type="scientific">Dendrobium nobile</name>
    <name type="common">Orchid</name>
    <dbReference type="NCBI Taxonomy" id="94219"/>
    <lineage>
        <taxon>Eukaryota</taxon>
        <taxon>Viridiplantae</taxon>
        <taxon>Streptophyta</taxon>
        <taxon>Embryophyta</taxon>
        <taxon>Tracheophyta</taxon>
        <taxon>Spermatophyta</taxon>
        <taxon>Magnoliopsida</taxon>
        <taxon>Liliopsida</taxon>
        <taxon>Asparagales</taxon>
        <taxon>Orchidaceae</taxon>
        <taxon>Epidendroideae</taxon>
        <taxon>Malaxideae</taxon>
        <taxon>Dendrobiinae</taxon>
        <taxon>Dendrobium</taxon>
    </lineage>
</organism>
<evidence type="ECO:0000259" key="1">
    <source>
        <dbReference type="Pfam" id="PF07727"/>
    </source>
</evidence>
<evidence type="ECO:0000313" key="3">
    <source>
        <dbReference type="Proteomes" id="UP000829196"/>
    </source>
</evidence>
<accession>A0A8T3A2Z7</accession>
<dbReference type="Pfam" id="PF07727">
    <property type="entry name" value="RVT_2"/>
    <property type="match status" value="1"/>
</dbReference>
<feature type="domain" description="Reverse transcriptase Ty1/copia-type" evidence="1">
    <location>
        <begin position="15"/>
        <end position="160"/>
    </location>
</feature>
<dbReference type="InterPro" id="IPR013103">
    <property type="entry name" value="RVT_2"/>
</dbReference>